<sequence length="127" mass="14435">MILNKVSSYVADLRVLILSEKLHSVTRRSDQLRAIRFQDAINRATPRRKLKRLVESNEADTSKSNISETRELDGPQPESLSVQQQLLDDETRALQVELSSLLDAVQQTETKMVEISALNHLMSKHVL</sequence>
<gene>
    <name evidence="1" type="ORF">Patl1_25958</name>
</gene>
<dbReference type="Proteomes" id="UP001164250">
    <property type="component" value="Chromosome 7"/>
</dbReference>
<comment type="caution">
    <text evidence="1">The sequence shown here is derived from an EMBL/GenBank/DDBJ whole genome shotgun (WGS) entry which is preliminary data.</text>
</comment>
<dbReference type="EMBL" id="CM047903">
    <property type="protein sequence ID" value="KAJ0092867.1"/>
    <property type="molecule type" value="Genomic_DNA"/>
</dbReference>
<accession>A0ACC1B1P2</accession>
<reference evidence="2" key="1">
    <citation type="journal article" date="2023" name="G3 (Bethesda)">
        <title>Genome assembly and association tests identify interacting loci associated with vigor, precocity, and sex in interspecific pistachio rootstocks.</title>
        <authorList>
            <person name="Palmer W."/>
            <person name="Jacygrad E."/>
            <person name="Sagayaradj S."/>
            <person name="Cavanaugh K."/>
            <person name="Han R."/>
            <person name="Bertier L."/>
            <person name="Beede B."/>
            <person name="Kafkas S."/>
            <person name="Golino D."/>
            <person name="Preece J."/>
            <person name="Michelmore R."/>
        </authorList>
    </citation>
    <scope>NUCLEOTIDE SEQUENCE [LARGE SCALE GENOMIC DNA]</scope>
</reference>
<keyword evidence="2" id="KW-1185">Reference proteome</keyword>
<name>A0ACC1B1P2_9ROSI</name>
<proteinExistence type="predicted"/>
<evidence type="ECO:0000313" key="1">
    <source>
        <dbReference type="EMBL" id="KAJ0092867.1"/>
    </source>
</evidence>
<organism evidence="1 2">
    <name type="scientific">Pistacia atlantica</name>
    <dbReference type="NCBI Taxonomy" id="434234"/>
    <lineage>
        <taxon>Eukaryota</taxon>
        <taxon>Viridiplantae</taxon>
        <taxon>Streptophyta</taxon>
        <taxon>Embryophyta</taxon>
        <taxon>Tracheophyta</taxon>
        <taxon>Spermatophyta</taxon>
        <taxon>Magnoliopsida</taxon>
        <taxon>eudicotyledons</taxon>
        <taxon>Gunneridae</taxon>
        <taxon>Pentapetalae</taxon>
        <taxon>rosids</taxon>
        <taxon>malvids</taxon>
        <taxon>Sapindales</taxon>
        <taxon>Anacardiaceae</taxon>
        <taxon>Pistacia</taxon>
    </lineage>
</organism>
<evidence type="ECO:0000313" key="2">
    <source>
        <dbReference type="Proteomes" id="UP001164250"/>
    </source>
</evidence>
<protein>
    <submittedName>
        <fullName evidence="1">Uncharacterized protein</fullName>
    </submittedName>
</protein>